<feature type="region of interest" description="Disordered" evidence="1">
    <location>
        <begin position="130"/>
        <end position="193"/>
    </location>
</feature>
<feature type="compositionally biased region" description="Low complexity" evidence="1">
    <location>
        <begin position="142"/>
        <end position="165"/>
    </location>
</feature>
<dbReference type="Proteomes" id="UP000011083">
    <property type="component" value="Unassembled WGS sequence"/>
</dbReference>
<gene>
    <name evidence="3" type="ORF">ACA1_234590</name>
</gene>
<feature type="region of interest" description="Disordered" evidence="1">
    <location>
        <begin position="1"/>
        <end position="50"/>
    </location>
</feature>
<name>L8H3K0_ACACF</name>
<dbReference type="VEuPathDB" id="AmoebaDB:ACA1_234590"/>
<dbReference type="AlphaFoldDB" id="L8H3K0"/>
<dbReference type="OrthoDB" id="2157866at2759"/>
<dbReference type="Gene3D" id="1.20.5.340">
    <property type="match status" value="1"/>
</dbReference>
<evidence type="ECO:0000256" key="1">
    <source>
        <dbReference type="SAM" id="MobiDB-lite"/>
    </source>
</evidence>
<feature type="compositionally biased region" description="Polar residues" evidence="1">
    <location>
        <begin position="236"/>
        <end position="245"/>
    </location>
</feature>
<dbReference type="Gene3D" id="2.30.29.30">
    <property type="entry name" value="Pleckstrin-homology domain (PH domain)/Phosphotyrosine-binding domain (PTB)"/>
    <property type="match status" value="1"/>
</dbReference>
<evidence type="ECO:0000259" key="2">
    <source>
        <dbReference type="PROSITE" id="PS50003"/>
    </source>
</evidence>
<dbReference type="RefSeq" id="XP_004341065.1">
    <property type="nucleotide sequence ID" value="XM_004341017.1"/>
</dbReference>
<accession>L8H3K0</accession>
<dbReference type="InterPro" id="IPR011993">
    <property type="entry name" value="PH-like_dom_sf"/>
</dbReference>
<dbReference type="EMBL" id="KB007939">
    <property type="protein sequence ID" value="ELR19001.1"/>
    <property type="molecule type" value="Genomic_DNA"/>
</dbReference>
<protein>
    <submittedName>
        <fullName evidence="3">PH domain containing protein</fullName>
    </submittedName>
</protein>
<dbReference type="InterPro" id="IPR001849">
    <property type="entry name" value="PH_domain"/>
</dbReference>
<dbReference type="SMART" id="SM00233">
    <property type="entry name" value="PH"/>
    <property type="match status" value="1"/>
</dbReference>
<feature type="compositionally biased region" description="Low complexity" evidence="1">
    <location>
        <begin position="12"/>
        <end position="45"/>
    </location>
</feature>
<organism evidence="3 4">
    <name type="scientific">Acanthamoeba castellanii (strain ATCC 30010 / Neff)</name>
    <dbReference type="NCBI Taxonomy" id="1257118"/>
    <lineage>
        <taxon>Eukaryota</taxon>
        <taxon>Amoebozoa</taxon>
        <taxon>Discosea</taxon>
        <taxon>Longamoebia</taxon>
        <taxon>Centramoebida</taxon>
        <taxon>Acanthamoebidae</taxon>
        <taxon>Acanthamoeba</taxon>
    </lineage>
</organism>
<keyword evidence="4" id="KW-1185">Reference proteome</keyword>
<dbReference type="PANTHER" id="PTHR14336:SF15">
    <property type="entry name" value="DUAL ADAPTER FOR PHOSPHOTYROSINE AND 3-PHOSPHOTYROSINE AND 3-PHOSPHOINOSITIDE"/>
    <property type="match status" value="1"/>
</dbReference>
<evidence type="ECO:0000313" key="4">
    <source>
        <dbReference type="Proteomes" id="UP000011083"/>
    </source>
</evidence>
<proteinExistence type="predicted"/>
<feature type="compositionally biased region" description="Polar residues" evidence="1">
    <location>
        <begin position="166"/>
        <end position="184"/>
    </location>
</feature>
<dbReference type="KEGG" id="acan:ACA1_234590"/>
<dbReference type="Pfam" id="PF00169">
    <property type="entry name" value="PH"/>
    <property type="match status" value="1"/>
</dbReference>
<sequence length="533" mass="57425">MKDAVARTKNFSTEASSTTTTTRQPSPLSSAVSAASPLPTPTTEPLSRHAASGWLNKLGDKGLIKSWKKRWFAQRAERLYYYETKEETGLKGFVDLTLVTAVAESPKVKHGFELRTKDRIYYLQAATDDERAQLDGRSPQKAPTTPTPSAGATTSSSNGGPTPLSQSARRTLSFSQNPQQNDGPQRNRGETVPVAPAGEAWAYGTRERAPSLVAEPAGVSTGRAARELSIERSGGADQSGTTPSSFREEEIRALQQKLLSLEAKLDTSAKSVPTRALAPDTPSSSSSSSPSTSPSPSPSTHAPAITSPAPAAAAAAAEEQLRAMEKKLAAAEEEARRATARLEHLKEKYSASKHKTKTAEQRIEGLTEDVNHLTKESRAKDEHIASLKASAASSASSAAPPATQLEETIAQLRQATHAHQTQNAYLASEIKKLQREHTIELASRDEQLDGLRAQLELARSSSASDSSIEAEFAALQRLYFSALAVGIKLNLMLQGQPCNIDAASLWSKAQALNLHFSKWNEWVLARYEEAFDD</sequence>
<dbReference type="PANTHER" id="PTHR14336">
    <property type="entry name" value="TANDEM PH DOMAIN CONTAINING PROTEIN"/>
    <property type="match status" value="1"/>
</dbReference>
<dbReference type="GeneID" id="14919771"/>
<feature type="compositionally biased region" description="Low complexity" evidence="1">
    <location>
        <begin position="278"/>
        <end position="317"/>
    </location>
</feature>
<feature type="region of interest" description="Disordered" evidence="1">
    <location>
        <begin position="267"/>
        <end position="320"/>
    </location>
</feature>
<feature type="domain" description="PH" evidence="2">
    <location>
        <begin position="48"/>
        <end position="131"/>
    </location>
</feature>
<evidence type="ECO:0000313" key="3">
    <source>
        <dbReference type="EMBL" id="ELR19001.1"/>
    </source>
</evidence>
<dbReference type="InterPro" id="IPR051707">
    <property type="entry name" value="PI-Interact_SigTrans_Reg"/>
</dbReference>
<reference evidence="3 4" key="1">
    <citation type="journal article" date="2013" name="Genome Biol.">
        <title>Genome of Acanthamoeba castellanii highlights extensive lateral gene transfer and early evolution of tyrosine kinase signaling.</title>
        <authorList>
            <person name="Clarke M."/>
            <person name="Lohan A.J."/>
            <person name="Liu B."/>
            <person name="Lagkouvardos I."/>
            <person name="Roy S."/>
            <person name="Zafar N."/>
            <person name="Bertelli C."/>
            <person name="Schilde C."/>
            <person name="Kianianmomeni A."/>
            <person name="Burglin T.R."/>
            <person name="Frech C."/>
            <person name="Turcotte B."/>
            <person name="Kopec K.O."/>
            <person name="Synnott J.M."/>
            <person name="Choo C."/>
            <person name="Paponov I."/>
            <person name="Finkler A."/>
            <person name="Soon Heng Tan C."/>
            <person name="Hutchins A.P."/>
            <person name="Weinmeier T."/>
            <person name="Rattei T."/>
            <person name="Chu J.S."/>
            <person name="Gimenez G."/>
            <person name="Irimia M."/>
            <person name="Rigden D.J."/>
            <person name="Fitzpatrick D.A."/>
            <person name="Lorenzo-Morales J."/>
            <person name="Bateman A."/>
            <person name="Chiu C.H."/>
            <person name="Tang P."/>
            <person name="Hegemann P."/>
            <person name="Fromm H."/>
            <person name="Raoult D."/>
            <person name="Greub G."/>
            <person name="Miranda-Saavedra D."/>
            <person name="Chen N."/>
            <person name="Nash P."/>
            <person name="Ginger M.L."/>
            <person name="Horn M."/>
            <person name="Schaap P."/>
            <person name="Caler L."/>
            <person name="Loftus B."/>
        </authorList>
    </citation>
    <scope>NUCLEOTIDE SEQUENCE [LARGE SCALE GENOMIC DNA]</scope>
    <source>
        <strain evidence="3 4">Neff</strain>
    </source>
</reference>
<dbReference type="PROSITE" id="PS50003">
    <property type="entry name" value="PH_DOMAIN"/>
    <property type="match status" value="1"/>
</dbReference>
<dbReference type="SUPFAM" id="SSF50729">
    <property type="entry name" value="PH domain-like"/>
    <property type="match status" value="1"/>
</dbReference>
<feature type="region of interest" description="Disordered" evidence="1">
    <location>
        <begin position="212"/>
        <end position="250"/>
    </location>
</feature>